<dbReference type="RefSeq" id="WP_167460667.1">
    <property type="nucleotide sequence ID" value="NZ_CP046171.1"/>
</dbReference>
<dbReference type="Proteomes" id="UP000501705">
    <property type="component" value="Chromosome"/>
</dbReference>
<feature type="transmembrane region" description="Helical" evidence="1">
    <location>
        <begin position="51"/>
        <end position="77"/>
    </location>
</feature>
<feature type="transmembrane region" description="Helical" evidence="1">
    <location>
        <begin position="20"/>
        <end position="39"/>
    </location>
</feature>
<evidence type="ECO:0000313" key="3">
    <source>
        <dbReference type="Proteomes" id="UP000501705"/>
    </source>
</evidence>
<dbReference type="EMBL" id="CP046171">
    <property type="protein sequence ID" value="QIS01526.1"/>
    <property type="molecule type" value="Genomic_DNA"/>
</dbReference>
<keyword evidence="1" id="KW-1133">Transmembrane helix</keyword>
<accession>A0A6G9XKT5</accession>
<proteinExistence type="predicted"/>
<protein>
    <submittedName>
        <fullName evidence="2">Uncharacterized protein</fullName>
    </submittedName>
</protein>
<dbReference type="AlphaFoldDB" id="A0A6G9XKT5"/>
<evidence type="ECO:0000313" key="2">
    <source>
        <dbReference type="EMBL" id="QIS01526.1"/>
    </source>
</evidence>
<gene>
    <name evidence="2" type="ORF">F5X71_03640</name>
</gene>
<sequence>MTTKTTATHTDAREQLFEALCLLVWQLLKAVAVIVWWALLFPMVSLPIGAAVAAGLFLGWVVGGLVAVGWFAGMVAWRLWSPRTFERAITARARTRFLSWWRYRSRWTRLLAACKLTTPSDGSTFVPRLLSVQIGASTDRVRVRMLHGHCPADWESRADNLAHAFSALDCQVRIAGPGLVELRFRRADSLADPFALPPVDGGRWSKETI</sequence>
<evidence type="ECO:0000256" key="1">
    <source>
        <dbReference type="SAM" id="Phobius"/>
    </source>
</evidence>
<keyword evidence="1" id="KW-0812">Transmembrane</keyword>
<reference evidence="2 3" key="1">
    <citation type="journal article" date="2019" name="ACS Chem. Biol.">
        <title>Identification and Mobilization of a Cryptic Antibiotic Biosynthesis Gene Locus from a Human-Pathogenic Nocardia Isolate.</title>
        <authorList>
            <person name="Herisse M."/>
            <person name="Ishida K."/>
            <person name="Porter J.L."/>
            <person name="Howden B."/>
            <person name="Hertweck C."/>
            <person name="Stinear T.P."/>
            <person name="Pidot S.J."/>
        </authorList>
    </citation>
    <scope>NUCLEOTIDE SEQUENCE [LARGE SCALE GENOMIC DNA]</scope>
    <source>
        <strain evidence="2 3">AUSMDU00024985</strain>
    </source>
</reference>
<organism evidence="2 3">
    <name type="scientific">Nocardia brasiliensis</name>
    <dbReference type="NCBI Taxonomy" id="37326"/>
    <lineage>
        <taxon>Bacteria</taxon>
        <taxon>Bacillati</taxon>
        <taxon>Actinomycetota</taxon>
        <taxon>Actinomycetes</taxon>
        <taxon>Mycobacteriales</taxon>
        <taxon>Nocardiaceae</taxon>
        <taxon>Nocardia</taxon>
    </lineage>
</organism>
<keyword evidence="1" id="KW-0472">Membrane</keyword>
<name>A0A6G9XKT5_NOCBR</name>